<evidence type="ECO:0008006" key="5">
    <source>
        <dbReference type="Google" id="ProtNLM"/>
    </source>
</evidence>
<gene>
    <name evidence="3" type="ORF">NFI80_16500</name>
</gene>
<proteinExistence type="predicted"/>
<evidence type="ECO:0000256" key="1">
    <source>
        <dbReference type="SAM" id="MobiDB-lite"/>
    </source>
</evidence>
<organism evidence="3 4">
    <name type="scientific">Dyadobacter chenhuakuii</name>
    <dbReference type="NCBI Taxonomy" id="2909339"/>
    <lineage>
        <taxon>Bacteria</taxon>
        <taxon>Pseudomonadati</taxon>
        <taxon>Bacteroidota</taxon>
        <taxon>Cytophagia</taxon>
        <taxon>Cytophagales</taxon>
        <taxon>Spirosomataceae</taxon>
        <taxon>Dyadobacter</taxon>
    </lineage>
</organism>
<dbReference type="Gene3D" id="2.40.160.60">
    <property type="entry name" value="Outer membrane protein transport protein (OMPP1/FadL/TodX)"/>
    <property type="match status" value="1"/>
</dbReference>
<keyword evidence="2" id="KW-0812">Transmembrane</keyword>
<protein>
    <recommendedName>
        <fullName evidence="5">Outer membrane protein with beta-barrel domain</fullName>
    </recommendedName>
</protein>
<feature type="compositionally biased region" description="Polar residues" evidence="1">
    <location>
        <begin position="214"/>
        <end position="224"/>
    </location>
</feature>
<sequence>MKRSFDVKNKNKNIDKFFSGKLPDPEIPADDAWGKMNDMLNAGPSGLPNKHMFKGGPGTLAKLLSGLVSLGVVILGVFLFLNNNVENAGNGQEKASKPESALIMSKEDTAKVEESVKIDESEKAVEEGGALVNGDEFAKSEALVKSDEFVKSKELVKSKALVRSEESGNRDAIAGKKEARTISETERGNMIKAQPAKRNRVVKVPESRVGAAKTRQSPDANQKNGRLENVAGERDEHFADRVGNGKVASEISSDLNVVTEGYKRPAATLIQLKSQHFKPKFYDPGFSAKIKDITKSDKKQPGSIPEQPQRKTFEAGLEWNLISPLKHTYFLFTSIDSTQKPALSLIPGIYISKSFRDNHSLALSASAYQPYFGNHAKLDQNPDSISGPDSSLVSLRRNLIKTASINLALQYQYELVNHFTIGAGVAYSRVLGALVQEQVVNGRGELLAPKLVTLKGSEQTGRYLNKDIFYFKAGLSYKVGRFQAGINILAPLSNLSASPKYAIRKVNGQLFLRFRVW</sequence>
<dbReference type="RefSeq" id="WP_235165265.1">
    <property type="nucleotide sequence ID" value="NZ_CP098805.1"/>
</dbReference>
<keyword evidence="2" id="KW-1133">Transmembrane helix</keyword>
<accession>A0ABY4XGV5</accession>
<reference evidence="3" key="1">
    <citation type="submission" date="2022-06" db="EMBL/GenBank/DDBJ databases">
        <title>Novel species in genus Dyadobacter.</title>
        <authorList>
            <person name="Ma C."/>
        </authorList>
    </citation>
    <scope>NUCLEOTIDE SEQUENCE</scope>
    <source>
        <strain evidence="3">CY22</strain>
    </source>
</reference>
<feature type="transmembrane region" description="Helical" evidence="2">
    <location>
        <begin position="60"/>
        <end position="81"/>
    </location>
</feature>
<feature type="region of interest" description="Disordered" evidence="1">
    <location>
        <begin position="195"/>
        <end position="233"/>
    </location>
</feature>
<name>A0ABY4XGV5_9BACT</name>
<keyword evidence="2" id="KW-0472">Membrane</keyword>
<dbReference type="EMBL" id="CP098805">
    <property type="protein sequence ID" value="USJ29475.1"/>
    <property type="molecule type" value="Genomic_DNA"/>
</dbReference>
<evidence type="ECO:0000256" key="2">
    <source>
        <dbReference type="SAM" id="Phobius"/>
    </source>
</evidence>
<evidence type="ECO:0000313" key="3">
    <source>
        <dbReference type="EMBL" id="USJ29475.1"/>
    </source>
</evidence>
<keyword evidence="4" id="KW-1185">Reference proteome</keyword>
<evidence type="ECO:0000313" key="4">
    <source>
        <dbReference type="Proteomes" id="UP001055420"/>
    </source>
</evidence>
<dbReference type="Proteomes" id="UP001055420">
    <property type="component" value="Chromosome"/>
</dbReference>